<gene>
    <name evidence="1" type="ORF">SAMN05192532_103110</name>
</gene>
<accession>A0A1I2CNE4</accession>
<dbReference type="RefSeq" id="WP_091660157.1">
    <property type="nucleotide sequence ID" value="NZ_FONT01000003.1"/>
</dbReference>
<evidence type="ECO:0000313" key="2">
    <source>
        <dbReference type="Proteomes" id="UP000199516"/>
    </source>
</evidence>
<keyword evidence="1" id="KW-0946">Virion</keyword>
<dbReference type="PANTHER" id="PTHR39179:SF3">
    <property type="entry name" value="COTS-RELATED PROTEIN"/>
    <property type="match status" value="1"/>
</dbReference>
<dbReference type="AlphaFoldDB" id="A0A1I2CNE4"/>
<organism evidence="1 2">
    <name type="scientific">Alteribacillus iranensis</name>
    <dbReference type="NCBI Taxonomy" id="930128"/>
    <lineage>
        <taxon>Bacteria</taxon>
        <taxon>Bacillati</taxon>
        <taxon>Bacillota</taxon>
        <taxon>Bacilli</taxon>
        <taxon>Bacillales</taxon>
        <taxon>Bacillaceae</taxon>
        <taxon>Alteribacillus</taxon>
    </lineage>
</organism>
<dbReference type="Gene3D" id="3.30.200.20">
    <property type="entry name" value="Phosphorylase Kinase, domain 1"/>
    <property type="match status" value="1"/>
</dbReference>
<name>A0A1I2CNE4_9BACI</name>
<sequence length="305" mass="36990">MTRIEAREGQFALKKSKMKQNQAERFFHTLRFFEKNQVPTVLPVLHTRRNEKFFYDDGFVYYLTPWGEDCRDLQKENECFKTLALFHRFTEQRETIKEEEWEKRNDQFRKNRDADVLALEAFADEIEKKRYYSPFELAFLMHFPFLYRLHKDSLYWFHKWTDAASMKGTLKMVCCHGKPSADHLVRDYKGEFKWINVEASGNGHPQHDVAHLYKSCLKENQWEPVQTYSWIQSYKENAATFDSEDEFLLKSQLLNESPMYSFLEKARRRHPSEEHIWTWQLENQMVWLEKVKETVEKWPAPKKEE</sequence>
<dbReference type="SUPFAM" id="SSF56112">
    <property type="entry name" value="Protein kinase-like (PK-like)"/>
    <property type="match status" value="1"/>
</dbReference>
<dbReference type="Gene3D" id="3.90.1200.10">
    <property type="match status" value="1"/>
</dbReference>
<dbReference type="PANTHER" id="PTHR39179">
    <property type="entry name" value="SPORE COAT PROTEIN I"/>
    <property type="match status" value="1"/>
</dbReference>
<dbReference type="InterPro" id="IPR011009">
    <property type="entry name" value="Kinase-like_dom_sf"/>
</dbReference>
<dbReference type="EMBL" id="FONT01000003">
    <property type="protein sequence ID" value="SFE69919.1"/>
    <property type="molecule type" value="Genomic_DNA"/>
</dbReference>
<protein>
    <submittedName>
        <fullName evidence="1">Spore coat protein YsxE</fullName>
    </submittedName>
</protein>
<dbReference type="STRING" id="930128.SAMN05192532_103110"/>
<dbReference type="Proteomes" id="UP000199516">
    <property type="component" value="Unassembled WGS sequence"/>
</dbReference>
<proteinExistence type="predicted"/>
<dbReference type="GO" id="GO:0042601">
    <property type="term" value="C:endospore-forming forespore"/>
    <property type="evidence" value="ECO:0007669"/>
    <property type="project" value="TreeGrafter"/>
</dbReference>
<reference evidence="1 2" key="1">
    <citation type="submission" date="2016-10" db="EMBL/GenBank/DDBJ databases">
        <authorList>
            <person name="de Groot N.N."/>
        </authorList>
    </citation>
    <scope>NUCLEOTIDE SEQUENCE [LARGE SCALE GENOMIC DNA]</scope>
    <source>
        <strain evidence="1 2">DSM 23995</strain>
    </source>
</reference>
<evidence type="ECO:0000313" key="1">
    <source>
        <dbReference type="EMBL" id="SFE69919.1"/>
    </source>
</evidence>
<keyword evidence="2" id="KW-1185">Reference proteome</keyword>
<keyword evidence="1" id="KW-0167">Capsid protein</keyword>
<dbReference type="InterPro" id="IPR047175">
    <property type="entry name" value="CotS-like"/>
</dbReference>